<dbReference type="SMART" id="SM00220">
    <property type="entry name" value="S_TKc"/>
    <property type="match status" value="1"/>
</dbReference>
<evidence type="ECO:0000259" key="7">
    <source>
        <dbReference type="PROSITE" id="PS50011"/>
    </source>
</evidence>
<accession>A0ABR2JXV2</accession>
<keyword evidence="5" id="KW-0808">Transferase</keyword>
<keyword evidence="5" id="KW-0723">Serine/threonine-protein kinase</keyword>
<evidence type="ECO:0000256" key="4">
    <source>
        <dbReference type="PROSITE-ProRule" id="PRU10141"/>
    </source>
</evidence>
<feature type="region of interest" description="Disordered" evidence="6">
    <location>
        <begin position="318"/>
        <end position="338"/>
    </location>
</feature>
<sequence length="338" mass="38522">MKAGKEISYFTLCSQIGGGGFGQIWKVQNTEDDQYYAMKIESLNSQRRTLNFETNILKKLRFSERFPKYIMDGQEDDFCFLVMELCGPNLYTIAQNLPSKRFNPAQMPILFSELLTIMEQFHSTGYIHRDIKPQNICTRFSGNTPLLLIDYGVSKLFIDANRQHIEARDHAAAIGSPLYSSPNTADHLELSRRDDLYSLAYTILDLVGAQLPWRGLPDPIESGRLKKANPLSKLFAPYGDNYVEIGKQIESLGYKDTPNYKQLRELAMRGSNLNNGNFEWMTATPKNPNFTKAAQNFGFNFDQNGFLLELCPYMRPDRSSRSQNAPEGKKKEGKCIIC</sequence>
<dbReference type="Pfam" id="PF00069">
    <property type="entry name" value="Pkinase"/>
    <property type="match status" value="1"/>
</dbReference>
<evidence type="ECO:0000313" key="9">
    <source>
        <dbReference type="Proteomes" id="UP001470230"/>
    </source>
</evidence>
<feature type="domain" description="Protein kinase" evidence="7">
    <location>
        <begin position="10"/>
        <end position="281"/>
    </location>
</feature>
<name>A0ABR2JXV2_9EUKA</name>
<dbReference type="InterPro" id="IPR050235">
    <property type="entry name" value="CK1_Ser-Thr_kinase"/>
</dbReference>
<gene>
    <name evidence="8" type="ORF">M9Y10_042670</name>
</gene>
<dbReference type="SUPFAM" id="SSF56112">
    <property type="entry name" value="Protein kinase-like (PK-like)"/>
    <property type="match status" value="1"/>
</dbReference>
<feature type="compositionally biased region" description="Basic and acidic residues" evidence="6">
    <location>
        <begin position="327"/>
        <end position="338"/>
    </location>
</feature>
<comment type="similarity">
    <text evidence="5">Belongs to the protein kinase superfamily.</text>
</comment>
<dbReference type="EMBL" id="JAPFFF010000008">
    <property type="protein sequence ID" value="KAK8883576.1"/>
    <property type="molecule type" value="Genomic_DNA"/>
</dbReference>
<protein>
    <recommendedName>
        <fullName evidence="1">non-specific serine/threonine protein kinase</fullName>
        <ecNumber evidence="1">2.7.11.1</ecNumber>
    </recommendedName>
</protein>
<keyword evidence="9" id="KW-1185">Reference proteome</keyword>
<dbReference type="InterPro" id="IPR008271">
    <property type="entry name" value="Ser/Thr_kinase_AS"/>
</dbReference>
<proteinExistence type="inferred from homology"/>
<reference evidence="8 9" key="1">
    <citation type="submission" date="2024-04" db="EMBL/GenBank/DDBJ databases">
        <title>Tritrichomonas musculus Genome.</title>
        <authorList>
            <person name="Alves-Ferreira E."/>
            <person name="Grigg M."/>
            <person name="Lorenzi H."/>
            <person name="Galac M."/>
        </authorList>
    </citation>
    <scope>NUCLEOTIDE SEQUENCE [LARGE SCALE GENOMIC DNA]</scope>
    <source>
        <strain evidence="8 9">EAF2021</strain>
    </source>
</reference>
<evidence type="ECO:0000313" key="8">
    <source>
        <dbReference type="EMBL" id="KAK8883576.1"/>
    </source>
</evidence>
<dbReference type="InterPro" id="IPR011009">
    <property type="entry name" value="Kinase-like_dom_sf"/>
</dbReference>
<evidence type="ECO:0000256" key="6">
    <source>
        <dbReference type="SAM" id="MobiDB-lite"/>
    </source>
</evidence>
<evidence type="ECO:0000256" key="5">
    <source>
        <dbReference type="RuleBase" id="RU000304"/>
    </source>
</evidence>
<comment type="caution">
    <text evidence="8">The sequence shown here is derived from an EMBL/GenBank/DDBJ whole genome shotgun (WGS) entry which is preliminary data.</text>
</comment>
<keyword evidence="3 4" id="KW-0067">ATP-binding</keyword>
<feature type="binding site" evidence="4">
    <location>
        <position position="39"/>
    </location>
    <ligand>
        <name>ATP</name>
        <dbReference type="ChEBI" id="CHEBI:30616"/>
    </ligand>
</feature>
<dbReference type="PROSITE" id="PS50011">
    <property type="entry name" value="PROTEIN_KINASE_DOM"/>
    <property type="match status" value="1"/>
</dbReference>
<dbReference type="PROSITE" id="PS00107">
    <property type="entry name" value="PROTEIN_KINASE_ATP"/>
    <property type="match status" value="1"/>
</dbReference>
<dbReference type="InterPro" id="IPR000719">
    <property type="entry name" value="Prot_kinase_dom"/>
</dbReference>
<dbReference type="EC" id="2.7.11.1" evidence="1"/>
<dbReference type="Proteomes" id="UP001470230">
    <property type="component" value="Unassembled WGS sequence"/>
</dbReference>
<evidence type="ECO:0000256" key="2">
    <source>
        <dbReference type="ARBA" id="ARBA00022741"/>
    </source>
</evidence>
<organism evidence="8 9">
    <name type="scientific">Tritrichomonas musculus</name>
    <dbReference type="NCBI Taxonomy" id="1915356"/>
    <lineage>
        <taxon>Eukaryota</taxon>
        <taxon>Metamonada</taxon>
        <taxon>Parabasalia</taxon>
        <taxon>Tritrichomonadida</taxon>
        <taxon>Tritrichomonadidae</taxon>
        <taxon>Tritrichomonas</taxon>
    </lineage>
</organism>
<keyword evidence="5" id="KW-0418">Kinase</keyword>
<keyword evidence="2 4" id="KW-0547">Nucleotide-binding</keyword>
<dbReference type="PANTHER" id="PTHR11909">
    <property type="entry name" value="CASEIN KINASE-RELATED"/>
    <property type="match status" value="1"/>
</dbReference>
<dbReference type="PROSITE" id="PS00108">
    <property type="entry name" value="PROTEIN_KINASE_ST"/>
    <property type="match status" value="1"/>
</dbReference>
<evidence type="ECO:0000256" key="3">
    <source>
        <dbReference type="ARBA" id="ARBA00022840"/>
    </source>
</evidence>
<dbReference type="InterPro" id="IPR017441">
    <property type="entry name" value="Protein_kinase_ATP_BS"/>
</dbReference>
<dbReference type="Gene3D" id="1.10.510.10">
    <property type="entry name" value="Transferase(Phosphotransferase) domain 1"/>
    <property type="match status" value="1"/>
</dbReference>
<evidence type="ECO:0000256" key="1">
    <source>
        <dbReference type="ARBA" id="ARBA00012513"/>
    </source>
</evidence>